<evidence type="ECO:0000313" key="2">
    <source>
        <dbReference type="EMBL" id="SHH61405.1"/>
    </source>
</evidence>
<dbReference type="STRING" id="1206085.SAMN05443575_4191"/>
<keyword evidence="3" id="KW-1185">Reference proteome</keyword>
<dbReference type="AlphaFoldDB" id="A0A1M5UEC3"/>
<name>A0A1M5UEC3_9ACTN</name>
<gene>
    <name evidence="2" type="ORF">SAMN05443575_4191</name>
</gene>
<organism evidence="2 3">
    <name type="scientific">Jatrophihabitans endophyticus</name>
    <dbReference type="NCBI Taxonomy" id="1206085"/>
    <lineage>
        <taxon>Bacteria</taxon>
        <taxon>Bacillati</taxon>
        <taxon>Actinomycetota</taxon>
        <taxon>Actinomycetes</taxon>
        <taxon>Jatrophihabitantales</taxon>
        <taxon>Jatrophihabitantaceae</taxon>
        <taxon>Jatrophihabitans</taxon>
    </lineage>
</organism>
<evidence type="ECO:0000313" key="3">
    <source>
        <dbReference type="Proteomes" id="UP000186132"/>
    </source>
</evidence>
<dbReference type="RefSeq" id="WP_073392388.1">
    <property type="nucleotide sequence ID" value="NZ_FQVU01000008.1"/>
</dbReference>
<reference evidence="2 3" key="1">
    <citation type="submission" date="2016-11" db="EMBL/GenBank/DDBJ databases">
        <authorList>
            <person name="Jaros S."/>
            <person name="Januszkiewicz K."/>
            <person name="Wedrychowicz H."/>
        </authorList>
    </citation>
    <scope>NUCLEOTIDE SEQUENCE [LARGE SCALE GENOMIC DNA]</scope>
    <source>
        <strain evidence="2 3">DSM 45627</strain>
    </source>
</reference>
<dbReference type="EMBL" id="FQVU01000008">
    <property type="protein sequence ID" value="SHH61405.1"/>
    <property type="molecule type" value="Genomic_DNA"/>
</dbReference>
<proteinExistence type="predicted"/>
<dbReference type="OrthoDB" id="4954177at2"/>
<dbReference type="GO" id="GO:0003989">
    <property type="term" value="F:acetyl-CoA carboxylase activity"/>
    <property type="evidence" value="ECO:0007669"/>
    <property type="project" value="InterPro"/>
</dbReference>
<sequence length="73" mass="7831">MSDPQPGGRPPLRIVRGEPTAEEIAVLTAVVAVAGGGDDAPRSRERRGNWSDPGMLARRTLRPGPNGWRAAFR</sequence>
<dbReference type="InterPro" id="IPR032716">
    <property type="entry name" value="ACC_epsilon"/>
</dbReference>
<protein>
    <submittedName>
        <fullName evidence="2">Acyl-CoA carboxylase epsilon subunit</fullName>
    </submittedName>
</protein>
<evidence type="ECO:0000256" key="1">
    <source>
        <dbReference type="SAM" id="MobiDB-lite"/>
    </source>
</evidence>
<feature type="compositionally biased region" description="Basic and acidic residues" evidence="1">
    <location>
        <begin position="39"/>
        <end position="49"/>
    </location>
</feature>
<feature type="region of interest" description="Disordered" evidence="1">
    <location>
        <begin position="36"/>
        <end position="73"/>
    </location>
</feature>
<dbReference type="GO" id="GO:0004658">
    <property type="term" value="F:propionyl-CoA carboxylase activity"/>
    <property type="evidence" value="ECO:0007669"/>
    <property type="project" value="InterPro"/>
</dbReference>
<dbReference type="Pfam" id="PF13822">
    <property type="entry name" value="ACC_epsilon"/>
    <property type="match status" value="1"/>
</dbReference>
<accession>A0A1M5UEC3</accession>
<dbReference type="Proteomes" id="UP000186132">
    <property type="component" value="Unassembled WGS sequence"/>
</dbReference>